<dbReference type="PATRIC" id="fig|999432.5.peg.966"/>
<dbReference type="EMBL" id="AGDV01000009">
    <property type="protein sequence ID" value="EMB34178.1"/>
    <property type="molecule type" value="Genomic_DNA"/>
</dbReference>
<dbReference type="SUPFAM" id="SSF53807">
    <property type="entry name" value="Helical backbone' metal receptor"/>
    <property type="match status" value="1"/>
</dbReference>
<dbReference type="HOGENOM" id="CLU_016838_1_0_12"/>
<evidence type="ECO:0000256" key="5">
    <source>
        <dbReference type="SAM" id="Coils"/>
    </source>
</evidence>
<dbReference type="CDD" id="cd01017">
    <property type="entry name" value="AdcA"/>
    <property type="match status" value="1"/>
</dbReference>
<dbReference type="PANTHER" id="PTHR42953">
    <property type="entry name" value="HIGH-AFFINITY ZINC UPTAKE SYSTEM PROTEIN ZNUA-RELATED"/>
    <property type="match status" value="1"/>
</dbReference>
<evidence type="ECO:0000256" key="2">
    <source>
        <dbReference type="ARBA" id="ARBA00022448"/>
    </source>
</evidence>
<dbReference type="GO" id="GO:0046872">
    <property type="term" value="F:metal ion binding"/>
    <property type="evidence" value="ECO:0007669"/>
    <property type="project" value="InterPro"/>
</dbReference>
<feature type="coiled-coil region" evidence="5">
    <location>
        <begin position="187"/>
        <end position="218"/>
    </location>
</feature>
<dbReference type="InterPro" id="IPR006129">
    <property type="entry name" value="AdhesinB"/>
</dbReference>
<reference evidence="7" key="1">
    <citation type="submission" date="2012-01" db="EMBL/GenBank/DDBJ databases">
        <title>The Genome Sequence of Treponema denticola H-22.</title>
        <authorList>
            <consortium name="The Broad Institute Genome Sequencing Platform"/>
            <person name="Earl A."/>
            <person name="Ward D."/>
            <person name="Feldgarden M."/>
            <person name="Gevers D."/>
            <person name="Blanton J.M."/>
            <person name="Fenno C.J."/>
            <person name="Baranova O.V."/>
            <person name="Mathney J."/>
            <person name="Dewhirst F.E."/>
            <person name="Izard J."/>
            <person name="Young S.K."/>
            <person name="Zeng Q."/>
            <person name="Gargeya S."/>
            <person name="Fitzgerald M."/>
            <person name="Haas B."/>
            <person name="Abouelleil A."/>
            <person name="Alvarado L."/>
            <person name="Arachchi H.M."/>
            <person name="Berlin A."/>
            <person name="Chapman S.B."/>
            <person name="Gearin G."/>
            <person name="Goldberg J."/>
            <person name="Griggs A."/>
            <person name="Gujja S."/>
            <person name="Hansen M."/>
            <person name="Heiman D."/>
            <person name="Howarth C."/>
            <person name="Larimer J."/>
            <person name="Lui A."/>
            <person name="MacDonald P.J.P."/>
            <person name="McCowen C."/>
            <person name="Montmayeur A."/>
            <person name="Murphy C."/>
            <person name="Neiman D."/>
            <person name="Pearson M."/>
            <person name="Priest M."/>
            <person name="Roberts A."/>
            <person name="Saif S."/>
            <person name="Shea T."/>
            <person name="Sisk P."/>
            <person name="Stolte C."/>
            <person name="Sykes S."/>
            <person name="Wortman J."/>
            <person name="Nusbaum C."/>
            <person name="Birren B."/>
        </authorList>
    </citation>
    <scope>NUCLEOTIDE SEQUENCE [LARGE SCALE GENOMIC DNA]</scope>
    <source>
        <strain evidence="7">H-22</strain>
    </source>
</reference>
<evidence type="ECO:0000313" key="7">
    <source>
        <dbReference type="EMBL" id="EMB34178.1"/>
    </source>
</evidence>
<dbReference type="RefSeq" id="WP_002683834.1">
    <property type="nucleotide sequence ID" value="NZ_CM001795.1"/>
</dbReference>
<feature type="chain" id="PRO_5002393912" description="ABC transporter substrate-binding protein" evidence="6">
    <location>
        <begin position="22"/>
        <end position="323"/>
    </location>
</feature>
<protein>
    <recommendedName>
        <fullName evidence="8">ABC transporter substrate-binding protein</fullName>
    </recommendedName>
</protein>
<keyword evidence="3 6" id="KW-0732">Signal</keyword>
<sequence>MKSILKTCLFIALLSSVNLFAMGAKEIPDNGKKNVAVTFDAMKELTQAVAGDKVNISVIIPPGMEAHDFEPKAKDLAFLSKADILIYNGLGMEFWLDEAVKAVNNKKLIMVEASSGIEAIKAGHHNHDEHGEDCDCEACAGQHKHGKGHEHCHHGEFDPHTWLSLSSAKIMVKNIENALTTADPANAKSYKENASKYIAELDELLKEYIEKFSKVKNKHFVTGHAAFGYLCRDFDLKQNSVTDIFNDNEPNPKELAKLVEYCREHNVRVIFTEEAASPLVSKTLATELGAKVEKIYTIESPEDNKSYLERMKTNLMRIYENLK</sequence>
<dbReference type="GO" id="GO:0007155">
    <property type="term" value="P:cell adhesion"/>
    <property type="evidence" value="ECO:0007669"/>
    <property type="project" value="InterPro"/>
</dbReference>
<proteinExistence type="inferred from homology"/>
<dbReference type="PANTHER" id="PTHR42953:SF3">
    <property type="entry name" value="HIGH-AFFINITY ZINC UPTAKE SYSTEM PROTEIN ZNUA"/>
    <property type="match status" value="1"/>
</dbReference>
<accession>A0A0E2EIA6</accession>
<dbReference type="Proteomes" id="UP000011705">
    <property type="component" value="Chromosome"/>
</dbReference>
<evidence type="ECO:0008006" key="8">
    <source>
        <dbReference type="Google" id="ProtNLM"/>
    </source>
</evidence>
<dbReference type="PRINTS" id="PR00690">
    <property type="entry name" value="ADHESNFAMILY"/>
</dbReference>
<evidence type="ECO:0000256" key="1">
    <source>
        <dbReference type="ARBA" id="ARBA00011028"/>
    </source>
</evidence>
<comment type="similarity">
    <text evidence="1 4">Belongs to the bacterial solute-binding protein 9 family.</text>
</comment>
<dbReference type="AlphaFoldDB" id="A0A0E2EIA6"/>
<dbReference type="PRINTS" id="PR00691">
    <property type="entry name" value="ADHESINB"/>
</dbReference>
<dbReference type="GO" id="GO:0030001">
    <property type="term" value="P:metal ion transport"/>
    <property type="evidence" value="ECO:0007669"/>
    <property type="project" value="InterPro"/>
</dbReference>
<evidence type="ECO:0000256" key="6">
    <source>
        <dbReference type="SAM" id="SignalP"/>
    </source>
</evidence>
<keyword evidence="2 4" id="KW-0813">Transport</keyword>
<organism evidence="7">
    <name type="scientific">Treponema denticola H-22</name>
    <dbReference type="NCBI Taxonomy" id="999432"/>
    <lineage>
        <taxon>Bacteria</taxon>
        <taxon>Pseudomonadati</taxon>
        <taxon>Spirochaetota</taxon>
        <taxon>Spirochaetia</taxon>
        <taxon>Spirochaetales</taxon>
        <taxon>Treponemataceae</taxon>
        <taxon>Treponema</taxon>
    </lineage>
</organism>
<name>A0A0E2EIA6_TREDN</name>
<comment type="caution">
    <text evidence="7">The sequence shown here is derived from an EMBL/GenBank/DDBJ whole genome shotgun (WGS) entry which is preliminary data.</text>
</comment>
<feature type="signal peptide" evidence="6">
    <location>
        <begin position="1"/>
        <end position="21"/>
    </location>
</feature>
<dbReference type="InterPro" id="IPR006128">
    <property type="entry name" value="Lipoprotein_PsaA-like"/>
</dbReference>
<keyword evidence="5" id="KW-0175">Coiled coil</keyword>
<evidence type="ECO:0000256" key="3">
    <source>
        <dbReference type="ARBA" id="ARBA00022729"/>
    </source>
</evidence>
<evidence type="ECO:0000256" key="4">
    <source>
        <dbReference type="RuleBase" id="RU003512"/>
    </source>
</evidence>
<dbReference type="Gene3D" id="3.40.50.1980">
    <property type="entry name" value="Nitrogenase molybdenum iron protein domain"/>
    <property type="match status" value="2"/>
</dbReference>
<gene>
    <name evidence="7" type="ORF">HMPREF9726_00927</name>
</gene>
<dbReference type="InterPro" id="IPR050492">
    <property type="entry name" value="Bact_metal-bind_prot9"/>
</dbReference>
<dbReference type="Pfam" id="PF01297">
    <property type="entry name" value="ZnuA"/>
    <property type="match status" value="1"/>
</dbReference>
<dbReference type="InterPro" id="IPR006127">
    <property type="entry name" value="ZnuA-like"/>
</dbReference>